<feature type="compositionally biased region" description="Low complexity" evidence="4">
    <location>
        <begin position="413"/>
        <end position="435"/>
    </location>
</feature>
<keyword evidence="3" id="KW-0539">Nucleus</keyword>
<feature type="region of interest" description="Disordered" evidence="4">
    <location>
        <begin position="11"/>
        <end position="79"/>
    </location>
</feature>
<feature type="compositionally biased region" description="Basic residues" evidence="4">
    <location>
        <begin position="213"/>
        <end position="224"/>
    </location>
</feature>
<evidence type="ECO:0000259" key="5">
    <source>
        <dbReference type="PROSITE" id="PS50982"/>
    </source>
</evidence>
<dbReference type="Gene3D" id="1.10.10.10">
    <property type="entry name" value="Winged helix-like DNA-binding domain superfamily/Winged helix DNA-binding domain"/>
    <property type="match status" value="1"/>
</dbReference>
<gene>
    <name evidence="6" type="ORF">THAOC_33022</name>
</gene>
<feature type="compositionally biased region" description="Basic and acidic residues" evidence="4">
    <location>
        <begin position="817"/>
        <end position="843"/>
    </location>
</feature>
<dbReference type="PROSITE" id="PS50982">
    <property type="entry name" value="MBD"/>
    <property type="match status" value="1"/>
</dbReference>
<feature type="compositionally biased region" description="Pro residues" evidence="4">
    <location>
        <begin position="42"/>
        <end position="51"/>
    </location>
</feature>
<dbReference type="InterPro" id="IPR000232">
    <property type="entry name" value="HSF_DNA-bd"/>
</dbReference>
<feature type="region of interest" description="Disordered" evidence="4">
    <location>
        <begin position="413"/>
        <end position="462"/>
    </location>
</feature>
<feature type="region of interest" description="Disordered" evidence="4">
    <location>
        <begin position="806"/>
        <end position="850"/>
    </location>
</feature>
<dbReference type="SUPFAM" id="SSF54171">
    <property type="entry name" value="DNA-binding domain"/>
    <property type="match status" value="1"/>
</dbReference>
<keyword evidence="2" id="KW-0238">DNA-binding</keyword>
<feature type="compositionally biased region" description="Basic residues" evidence="4">
    <location>
        <begin position="250"/>
        <end position="259"/>
    </location>
</feature>
<feature type="region of interest" description="Disordered" evidence="4">
    <location>
        <begin position="605"/>
        <end position="637"/>
    </location>
</feature>
<feature type="compositionally biased region" description="Polar residues" evidence="4">
    <location>
        <begin position="180"/>
        <end position="192"/>
    </location>
</feature>
<evidence type="ECO:0000256" key="1">
    <source>
        <dbReference type="ARBA" id="ARBA00004123"/>
    </source>
</evidence>
<feature type="region of interest" description="Disordered" evidence="4">
    <location>
        <begin position="175"/>
        <end position="271"/>
    </location>
</feature>
<feature type="domain" description="MBD" evidence="5">
    <location>
        <begin position="750"/>
        <end position="826"/>
    </location>
</feature>
<dbReference type="eggNOG" id="ENOG502RBAM">
    <property type="taxonomic scope" value="Eukaryota"/>
</dbReference>
<feature type="compositionally biased region" description="Low complexity" evidence="4">
    <location>
        <begin position="25"/>
        <end position="41"/>
    </location>
</feature>
<evidence type="ECO:0000256" key="2">
    <source>
        <dbReference type="ARBA" id="ARBA00023125"/>
    </source>
</evidence>
<keyword evidence="7" id="KW-1185">Reference proteome</keyword>
<reference evidence="6 7" key="1">
    <citation type="journal article" date="2012" name="Genome Biol.">
        <title>Genome and low-iron response of an oceanic diatom adapted to chronic iron limitation.</title>
        <authorList>
            <person name="Lommer M."/>
            <person name="Specht M."/>
            <person name="Roy A.S."/>
            <person name="Kraemer L."/>
            <person name="Andreson R."/>
            <person name="Gutowska M.A."/>
            <person name="Wolf J."/>
            <person name="Bergner S.V."/>
            <person name="Schilhabel M.B."/>
            <person name="Klostermeier U.C."/>
            <person name="Beiko R.G."/>
            <person name="Rosenstiel P."/>
            <person name="Hippler M."/>
            <person name="Laroche J."/>
        </authorList>
    </citation>
    <scope>NUCLEOTIDE SEQUENCE [LARGE SCALE GENOMIC DNA]</scope>
    <source>
        <strain evidence="6 7">CCMP1005</strain>
    </source>
</reference>
<name>K0RH52_THAOC</name>
<dbReference type="InterPro" id="IPR001739">
    <property type="entry name" value="Methyl_CpG_DNA-bd"/>
</dbReference>
<dbReference type="Pfam" id="PF00447">
    <property type="entry name" value="HSF_DNA-bind"/>
    <property type="match status" value="1"/>
</dbReference>
<dbReference type="InterPro" id="IPR036388">
    <property type="entry name" value="WH-like_DNA-bd_sf"/>
</dbReference>
<proteinExistence type="predicted"/>
<protein>
    <recommendedName>
        <fullName evidence="5">MBD domain-containing protein</fullName>
    </recommendedName>
</protein>
<evidence type="ECO:0000313" key="7">
    <source>
        <dbReference type="Proteomes" id="UP000266841"/>
    </source>
</evidence>
<dbReference type="Proteomes" id="UP000266841">
    <property type="component" value="Unassembled WGS sequence"/>
</dbReference>
<evidence type="ECO:0000313" key="6">
    <source>
        <dbReference type="EMBL" id="EJK48201.1"/>
    </source>
</evidence>
<dbReference type="Gene3D" id="3.30.890.10">
    <property type="entry name" value="Methyl-cpg-binding Protein 2, Chain A"/>
    <property type="match status" value="1"/>
</dbReference>
<sequence>MNALFQAVLDAEGSSSFEEALRQESPSSSVTPDVVDVGDADPPAPSTPPSTPVYGASREPNDDTQAFLSPRAPGNDGTVGPCVPNWYQVKDFSTLRWPKNKPPPQRLREWMDEQRRRYAQYGTGSKEPVGIIKGRVASLRSIHFDWSPQVYESVPPPIPPIEDLLIAHQDPLAEDPFGVGSSTHLPAHSSRNMIDMPSDGLRLSLDSSVTGRKPGRHRNRTKHGIRPEWTTLKNDRGRDAVDAEALHTSRSGRTRKPSRKTQESYDPTGLGMVARSAEGPKSQLALAEIPPSQPEEREVIQGVFPGLLHKMITETTKEDPMILAWSDDGLSFELKDEFLLTSVLPRHFEGAILSKFMEMLDIYGFARDHANYNMWHHPHFFRDSCDLGFVKRIGSLGDGIDDLIAPIGLPSNSSRRLSSSRGSRSLPSSRAPSSSPEKERRKKKRPPSRKDPPAPNVEGPRFFDLEPDDVCFSLKDDKYKNLMYEVFNWLGKKEGKDDKKLVHQKALEVLHRLKTPNGRLFKAVKGGGAIWYEECDDDYAISTKNRGPRTAPPVKVQESRSQDTSENENEQMISGSSQYDVVVSMKDERYRNAMFRLFANLGSRGYKEDNTHGPASEQLTDFKKHMGPNGNFLRRRHGGRGGFHFTLLTEEQALELMMTDIRKRMATADSWLDEGDSSPSSRKKRKSSKNIESTAAPDPTPSKRSRANPINPADLLIDGPTSLPGMWSLGTISFQGSNIPVRFSAIDDPFASIKYYKSSFRDGWIDQVIPRRKKSHTGPAHDKYYLSPDGERFRSLVQARTYTEQAASVGAIPTEAGGKHSESDRPPRKRSGDADKVKDESLSKRSKISDPSPVGFFCPYAGSCQGNEEAREKGSFEEEPFGQAPMQLGKLHKHCCYQEQFGVDGRRERQDTCPIYSKRRSWLKAWIIAYTAVLHIAYTAEIIAAPAPALFYTNEDLMTIMSAKIRKA</sequence>
<feature type="compositionally biased region" description="Basic and acidic residues" evidence="4">
    <location>
        <begin position="233"/>
        <end position="247"/>
    </location>
</feature>
<dbReference type="EMBL" id="AGNL01046148">
    <property type="protein sequence ID" value="EJK48201.1"/>
    <property type="molecule type" value="Genomic_DNA"/>
</dbReference>
<dbReference type="InterPro" id="IPR036390">
    <property type="entry name" value="WH_DNA-bd_sf"/>
</dbReference>
<organism evidence="6 7">
    <name type="scientific">Thalassiosira oceanica</name>
    <name type="common">Marine diatom</name>
    <dbReference type="NCBI Taxonomy" id="159749"/>
    <lineage>
        <taxon>Eukaryota</taxon>
        <taxon>Sar</taxon>
        <taxon>Stramenopiles</taxon>
        <taxon>Ochrophyta</taxon>
        <taxon>Bacillariophyta</taxon>
        <taxon>Coscinodiscophyceae</taxon>
        <taxon>Thalassiosirophycidae</taxon>
        <taxon>Thalassiosirales</taxon>
        <taxon>Thalassiosiraceae</taxon>
        <taxon>Thalassiosira</taxon>
    </lineage>
</organism>
<accession>K0RH52</accession>
<dbReference type="GO" id="GO:0043565">
    <property type="term" value="F:sequence-specific DNA binding"/>
    <property type="evidence" value="ECO:0007669"/>
    <property type="project" value="InterPro"/>
</dbReference>
<dbReference type="InterPro" id="IPR016177">
    <property type="entry name" value="DNA-bd_dom_sf"/>
</dbReference>
<dbReference type="SUPFAM" id="SSF46785">
    <property type="entry name" value="Winged helix' DNA-binding domain"/>
    <property type="match status" value="1"/>
</dbReference>
<evidence type="ECO:0000256" key="4">
    <source>
        <dbReference type="SAM" id="MobiDB-lite"/>
    </source>
</evidence>
<comment type="caution">
    <text evidence="6">The sequence shown here is derived from an EMBL/GenBank/DDBJ whole genome shotgun (WGS) entry which is preliminary data.</text>
</comment>
<feature type="region of interest" description="Disordered" evidence="4">
    <location>
        <begin position="543"/>
        <end position="574"/>
    </location>
</feature>
<evidence type="ECO:0000256" key="3">
    <source>
        <dbReference type="ARBA" id="ARBA00023242"/>
    </source>
</evidence>
<dbReference type="GO" id="GO:0005634">
    <property type="term" value="C:nucleus"/>
    <property type="evidence" value="ECO:0007669"/>
    <property type="project" value="UniProtKB-SubCell"/>
</dbReference>
<comment type="subcellular location">
    <subcellularLocation>
        <location evidence="1">Nucleus</location>
    </subcellularLocation>
</comment>
<dbReference type="AlphaFoldDB" id="K0RH52"/>
<feature type="region of interest" description="Disordered" evidence="4">
    <location>
        <begin position="670"/>
        <end position="715"/>
    </location>
</feature>
<dbReference type="GO" id="GO:0003700">
    <property type="term" value="F:DNA-binding transcription factor activity"/>
    <property type="evidence" value="ECO:0007669"/>
    <property type="project" value="InterPro"/>
</dbReference>